<evidence type="ECO:0000256" key="1">
    <source>
        <dbReference type="SAM" id="Phobius"/>
    </source>
</evidence>
<proteinExistence type="predicted"/>
<gene>
    <name evidence="2" type="ORF">DPMN_156339</name>
</gene>
<evidence type="ECO:0000313" key="3">
    <source>
        <dbReference type="Proteomes" id="UP000828390"/>
    </source>
</evidence>
<keyword evidence="1" id="KW-1133">Transmembrane helix</keyword>
<evidence type="ECO:0000313" key="2">
    <source>
        <dbReference type="EMBL" id="KAH3802661.1"/>
    </source>
</evidence>
<sequence length="83" mass="9775">MNIFRQKRRLITQQLAHQSNLNNDSLEVSQSLRNKDASRNAVTRMLLLISMFSILTTLPFTFYKCLRFKIDASSLRAYTKRHL</sequence>
<keyword evidence="3" id="KW-1185">Reference proteome</keyword>
<feature type="transmembrane region" description="Helical" evidence="1">
    <location>
        <begin position="41"/>
        <end position="63"/>
    </location>
</feature>
<dbReference type="AlphaFoldDB" id="A0A9D4FTE4"/>
<comment type="caution">
    <text evidence="2">The sequence shown here is derived from an EMBL/GenBank/DDBJ whole genome shotgun (WGS) entry which is preliminary data.</text>
</comment>
<name>A0A9D4FTE4_DREPO</name>
<protein>
    <submittedName>
        <fullName evidence="2">Uncharacterized protein</fullName>
    </submittedName>
</protein>
<keyword evidence="1" id="KW-0812">Transmembrane</keyword>
<dbReference type="Proteomes" id="UP000828390">
    <property type="component" value="Unassembled WGS sequence"/>
</dbReference>
<organism evidence="2 3">
    <name type="scientific">Dreissena polymorpha</name>
    <name type="common">Zebra mussel</name>
    <name type="synonym">Mytilus polymorpha</name>
    <dbReference type="NCBI Taxonomy" id="45954"/>
    <lineage>
        <taxon>Eukaryota</taxon>
        <taxon>Metazoa</taxon>
        <taxon>Spiralia</taxon>
        <taxon>Lophotrochozoa</taxon>
        <taxon>Mollusca</taxon>
        <taxon>Bivalvia</taxon>
        <taxon>Autobranchia</taxon>
        <taxon>Heteroconchia</taxon>
        <taxon>Euheterodonta</taxon>
        <taxon>Imparidentia</taxon>
        <taxon>Neoheterodontei</taxon>
        <taxon>Myida</taxon>
        <taxon>Dreissenoidea</taxon>
        <taxon>Dreissenidae</taxon>
        <taxon>Dreissena</taxon>
    </lineage>
</organism>
<reference evidence="2" key="1">
    <citation type="journal article" date="2019" name="bioRxiv">
        <title>The Genome of the Zebra Mussel, Dreissena polymorpha: A Resource for Invasive Species Research.</title>
        <authorList>
            <person name="McCartney M.A."/>
            <person name="Auch B."/>
            <person name="Kono T."/>
            <person name="Mallez S."/>
            <person name="Zhang Y."/>
            <person name="Obille A."/>
            <person name="Becker A."/>
            <person name="Abrahante J.E."/>
            <person name="Garbe J."/>
            <person name="Badalamenti J.P."/>
            <person name="Herman A."/>
            <person name="Mangelson H."/>
            <person name="Liachko I."/>
            <person name="Sullivan S."/>
            <person name="Sone E.D."/>
            <person name="Koren S."/>
            <person name="Silverstein K.A.T."/>
            <person name="Beckman K.B."/>
            <person name="Gohl D.M."/>
        </authorList>
    </citation>
    <scope>NUCLEOTIDE SEQUENCE</scope>
    <source>
        <strain evidence="2">Duluth1</strain>
        <tissue evidence="2">Whole animal</tissue>
    </source>
</reference>
<keyword evidence="1" id="KW-0472">Membrane</keyword>
<dbReference type="EMBL" id="JAIWYP010000007">
    <property type="protein sequence ID" value="KAH3802661.1"/>
    <property type="molecule type" value="Genomic_DNA"/>
</dbReference>
<accession>A0A9D4FTE4</accession>
<reference evidence="2" key="2">
    <citation type="submission" date="2020-11" db="EMBL/GenBank/DDBJ databases">
        <authorList>
            <person name="McCartney M.A."/>
            <person name="Auch B."/>
            <person name="Kono T."/>
            <person name="Mallez S."/>
            <person name="Becker A."/>
            <person name="Gohl D.M."/>
            <person name="Silverstein K.A.T."/>
            <person name="Koren S."/>
            <person name="Bechman K.B."/>
            <person name="Herman A."/>
            <person name="Abrahante J.E."/>
            <person name="Garbe J."/>
        </authorList>
    </citation>
    <scope>NUCLEOTIDE SEQUENCE</scope>
    <source>
        <strain evidence="2">Duluth1</strain>
        <tissue evidence="2">Whole animal</tissue>
    </source>
</reference>